<dbReference type="Proteomes" id="UP000735302">
    <property type="component" value="Unassembled WGS sequence"/>
</dbReference>
<dbReference type="InterPro" id="IPR016163">
    <property type="entry name" value="Ald_DH_C"/>
</dbReference>
<evidence type="ECO:0000313" key="2">
    <source>
        <dbReference type="EMBL" id="GFN80698.1"/>
    </source>
</evidence>
<name>A0AAV3YCE1_9GAST</name>
<dbReference type="AlphaFoldDB" id="A0AAV3YCE1"/>
<accession>A0AAV3YCE1</accession>
<dbReference type="PANTHER" id="PTHR11699">
    <property type="entry name" value="ALDEHYDE DEHYDROGENASE-RELATED"/>
    <property type="match status" value="1"/>
</dbReference>
<dbReference type="GO" id="GO:0016620">
    <property type="term" value="F:oxidoreductase activity, acting on the aldehyde or oxo group of donors, NAD or NADP as acceptor"/>
    <property type="evidence" value="ECO:0007669"/>
    <property type="project" value="InterPro"/>
</dbReference>
<dbReference type="InterPro" id="IPR015590">
    <property type="entry name" value="Aldehyde_DH_dom"/>
</dbReference>
<comment type="caution">
    <text evidence="2">The sequence shown here is derived from an EMBL/GenBank/DDBJ whole genome shotgun (WGS) entry which is preliminary data.</text>
</comment>
<reference evidence="2 3" key="1">
    <citation type="journal article" date="2021" name="Elife">
        <title>Chloroplast acquisition without the gene transfer in kleptoplastic sea slugs, Plakobranchus ocellatus.</title>
        <authorList>
            <person name="Maeda T."/>
            <person name="Takahashi S."/>
            <person name="Yoshida T."/>
            <person name="Shimamura S."/>
            <person name="Takaki Y."/>
            <person name="Nagai Y."/>
            <person name="Toyoda A."/>
            <person name="Suzuki Y."/>
            <person name="Arimoto A."/>
            <person name="Ishii H."/>
            <person name="Satoh N."/>
            <person name="Nishiyama T."/>
            <person name="Hasebe M."/>
            <person name="Maruyama T."/>
            <person name="Minagawa J."/>
            <person name="Obokata J."/>
            <person name="Shigenobu S."/>
        </authorList>
    </citation>
    <scope>NUCLEOTIDE SEQUENCE [LARGE SCALE GENOMIC DNA]</scope>
</reference>
<dbReference type="EMBL" id="BLXT01000835">
    <property type="protein sequence ID" value="GFN80698.1"/>
    <property type="molecule type" value="Genomic_DNA"/>
</dbReference>
<dbReference type="SUPFAM" id="SSF53720">
    <property type="entry name" value="ALDH-like"/>
    <property type="match status" value="2"/>
</dbReference>
<dbReference type="InterPro" id="IPR016162">
    <property type="entry name" value="Ald_DH_N"/>
</dbReference>
<dbReference type="InterPro" id="IPR016161">
    <property type="entry name" value="Ald_DH/histidinol_DH"/>
</dbReference>
<dbReference type="Gene3D" id="3.40.605.10">
    <property type="entry name" value="Aldehyde Dehydrogenase, Chain A, domain 1"/>
    <property type="match status" value="3"/>
</dbReference>
<proteinExistence type="predicted"/>
<feature type="domain" description="Aldehyde dehydrogenase" evidence="1">
    <location>
        <begin position="491"/>
        <end position="728"/>
    </location>
</feature>
<evidence type="ECO:0000313" key="3">
    <source>
        <dbReference type="Proteomes" id="UP000735302"/>
    </source>
</evidence>
<dbReference type="Pfam" id="PF00171">
    <property type="entry name" value="Aldedh"/>
    <property type="match status" value="2"/>
</dbReference>
<sequence>MAGAVAQFPFGSLLETLDYGPAVEGETVVGKWLDKHNRNFGHFISGEWQRPVDRDNVLSKKPSTGETLATTIEANEDDVQRAVLAAEEAYKKWRTLSPFSRAKYLYSWKSPLIQLAQRVAPALAAGNSVVVMPSSHTCLSTLLFADICAQVGLPHGVFNVVTGSTPGLLASHPSVDVVTLAGNTLEGRAMRQLIAGSGKKLSLALSGHCPILVFEEADLDSAVEGIVEGAFSNSGQNTYSASRLLVQEPVYTQLIEKLKARMAKLTMGNNLDKNKDQGPLCDAGAVIRLGQLVQEALAEGAQIFQPVAVPSGVHDCFPPTLITGAQTSSQIYLEEPCGPVLVAVPFRTEKEAITIANHSVSGTAAGVWTENISVAMEVASLLQVATVWINTYGLLDAACEAGGYKASGFGRTGGKESLYSYMHPSWQPLVRTTNSEVDLDKFGASSNSDLLPNVTSIDALGTGDHPNIDKTYKLFYGGGQKRPDSGATHAVVSSTGEVIGYVPDGGKKDIRNAVEAALKSAPGWGRKDGHGRSQILYYLAENLLSRKADFVSLLTSLGGEGSEERAQAEVDLAMERLFHWAALCDKFGGTVQESTLYGQTWRIHSPLGVIGIVCPDDFPFLGFISLIAPAIARGNTVVAVPSGQFPLAALAFHQVLETSDVPAGVVNIITGDRKVLTRTLAQHQDVASIWYFGADEAGSTFVEAASSGGNMKRTWVNYGRHRNFAITQQGQGNDFLVEATTVKTIWCPMGDIFAN</sequence>
<protein>
    <submittedName>
        <fullName evidence="2">Aldehyde dehydrogenase family 16 member a1-like</fullName>
    </submittedName>
</protein>
<evidence type="ECO:0000259" key="1">
    <source>
        <dbReference type="Pfam" id="PF00171"/>
    </source>
</evidence>
<keyword evidence="3" id="KW-1185">Reference proteome</keyword>
<gene>
    <name evidence="2" type="ORF">PoB_000720400</name>
</gene>
<dbReference type="Gene3D" id="3.40.309.10">
    <property type="entry name" value="Aldehyde Dehydrogenase, Chain A, domain 2"/>
    <property type="match status" value="1"/>
</dbReference>
<feature type="domain" description="Aldehyde dehydrogenase" evidence="1">
    <location>
        <begin position="106"/>
        <end position="424"/>
    </location>
</feature>
<organism evidence="2 3">
    <name type="scientific">Plakobranchus ocellatus</name>
    <dbReference type="NCBI Taxonomy" id="259542"/>
    <lineage>
        <taxon>Eukaryota</taxon>
        <taxon>Metazoa</taxon>
        <taxon>Spiralia</taxon>
        <taxon>Lophotrochozoa</taxon>
        <taxon>Mollusca</taxon>
        <taxon>Gastropoda</taxon>
        <taxon>Heterobranchia</taxon>
        <taxon>Euthyneura</taxon>
        <taxon>Panpulmonata</taxon>
        <taxon>Sacoglossa</taxon>
        <taxon>Placobranchoidea</taxon>
        <taxon>Plakobranchidae</taxon>
        <taxon>Plakobranchus</taxon>
    </lineage>
</organism>